<feature type="transmembrane region" description="Helical" evidence="1">
    <location>
        <begin position="62"/>
        <end position="82"/>
    </location>
</feature>
<dbReference type="InParanoid" id="A0A067MIE3"/>
<feature type="transmembrane region" description="Helical" evidence="1">
    <location>
        <begin position="28"/>
        <end position="50"/>
    </location>
</feature>
<evidence type="ECO:0000313" key="3">
    <source>
        <dbReference type="Proteomes" id="UP000027195"/>
    </source>
</evidence>
<dbReference type="EMBL" id="KL198037">
    <property type="protein sequence ID" value="KDQ14490.1"/>
    <property type="molecule type" value="Genomic_DNA"/>
</dbReference>
<keyword evidence="3" id="KW-1185">Reference proteome</keyword>
<proteinExistence type="predicted"/>
<keyword evidence="1" id="KW-0812">Transmembrane</keyword>
<accession>A0A067MIE3</accession>
<keyword evidence="1" id="KW-0472">Membrane</keyword>
<evidence type="ECO:0008006" key="4">
    <source>
        <dbReference type="Google" id="ProtNLM"/>
    </source>
</evidence>
<gene>
    <name evidence="2" type="ORF">BOTBODRAFT_343542</name>
</gene>
<keyword evidence="1" id="KW-1133">Transmembrane helix</keyword>
<name>A0A067MIE3_BOTB1</name>
<protein>
    <recommendedName>
        <fullName evidence="4">Transmembrane protein</fullName>
    </recommendedName>
</protein>
<dbReference type="AlphaFoldDB" id="A0A067MIE3"/>
<sequence>MSHRGYASFLAARPSPQWKIDGVFHSFIFFPPPCLLLDPCFSTIGVAILYSSLSAPSSLPPSLLTIVIPSCFVSTATFFFSASPGFFNVFRGETEEK</sequence>
<reference evidence="3" key="1">
    <citation type="journal article" date="2014" name="Proc. Natl. Acad. Sci. U.S.A.">
        <title>Extensive sampling of basidiomycete genomes demonstrates inadequacy of the white-rot/brown-rot paradigm for wood decay fungi.</title>
        <authorList>
            <person name="Riley R."/>
            <person name="Salamov A.A."/>
            <person name="Brown D.W."/>
            <person name="Nagy L.G."/>
            <person name="Floudas D."/>
            <person name="Held B.W."/>
            <person name="Levasseur A."/>
            <person name="Lombard V."/>
            <person name="Morin E."/>
            <person name="Otillar R."/>
            <person name="Lindquist E.A."/>
            <person name="Sun H."/>
            <person name="LaButti K.M."/>
            <person name="Schmutz J."/>
            <person name="Jabbour D."/>
            <person name="Luo H."/>
            <person name="Baker S.E."/>
            <person name="Pisabarro A.G."/>
            <person name="Walton J.D."/>
            <person name="Blanchette R.A."/>
            <person name="Henrissat B."/>
            <person name="Martin F."/>
            <person name="Cullen D."/>
            <person name="Hibbett D.S."/>
            <person name="Grigoriev I.V."/>
        </authorList>
    </citation>
    <scope>NUCLEOTIDE SEQUENCE [LARGE SCALE GENOMIC DNA]</scope>
    <source>
        <strain evidence="3">FD-172 SS1</strain>
    </source>
</reference>
<evidence type="ECO:0000256" key="1">
    <source>
        <dbReference type="SAM" id="Phobius"/>
    </source>
</evidence>
<dbReference type="Proteomes" id="UP000027195">
    <property type="component" value="Unassembled WGS sequence"/>
</dbReference>
<dbReference type="HOGENOM" id="CLU_2346410_0_0_1"/>
<evidence type="ECO:0000313" key="2">
    <source>
        <dbReference type="EMBL" id="KDQ14490.1"/>
    </source>
</evidence>
<organism evidence="2 3">
    <name type="scientific">Botryobasidium botryosum (strain FD-172 SS1)</name>
    <dbReference type="NCBI Taxonomy" id="930990"/>
    <lineage>
        <taxon>Eukaryota</taxon>
        <taxon>Fungi</taxon>
        <taxon>Dikarya</taxon>
        <taxon>Basidiomycota</taxon>
        <taxon>Agaricomycotina</taxon>
        <taxon>Agaricomycetes</taxon>
        <taxon>Cantharellales</taxon>
        <taxon>Botryobasidiaceae</taxon>
        <taxon>Botryobasidium</taxon>
    </lineage>
</organism>